<organism evidence="8 9">
    <name type="scientific">Discina gigas</name>
    <dbReference type="NCBI Taxonomy" id="1032678"/>
    <lineage>
        <taxon>Eukaryota</taxon>
        <taxon>Fungi</taxon>
        <taxon>Dikarya</taxon>
        <taxon>Ascomycota</taxon>
        <taxon>Pezizomycotina</taxon>
        <taxon>Pezizomycetes</taxon>
        <taxon>Pezizales</taxon>
        <taxon>Discinaceae</taxon>
        <taxon>Discina</taxon>
    </lineage>
</organism>
<dbReference type="EMBL" id="JBBBZM010000048">
    <property type="protein sequence ID" value="KAL0636516.1"/>
    <property type="molecule type" value="Genomic_DNA"/>
</dbReference>
<evidence type="ECO:0000256" key="2">
    <source>
        <dbReference type="ARBA" id="ARBA00022512"/>
    </source>
</evidence>
<feature type="domain" description="Cell wall mannoprotein PIR1-like C-terminal" evidence="7">
    <location>
        <begin position="80"/>
        <end position="138"/>
    </location>
</feature>
<dbReference type="InterPro" id="IPR054508">
    <property type="entry name" value="PIR1-like_C"/>
</dbReference>
<comment type="caution">
    <text evidence="8">The sequence shown here is derived from an EMBL/GenBank/DDBJ whole genome shotgun (WGS) entry which is preliminary data.</text>
</comment>
<proteinExistence type="inferred from homology"/>
<comment type="similarity">
    <text evidence="5">Belongs to the PIR protein family.</text>
</comment>
<keyword evidence="9" id="KW-1185">Reference proteome</keyword>
<dbReference type="PANTHER" id="PTHR47254">
    <property type="entry name" value="CELL WALL MANNOPROTEIN CIS3-RELATED"/>
    <property type="match status" value="1"/>
</dbReference>
<protein>
    <recommendedName>
        <fullName evidence="7">Cell wall mannoprotein PIR1-like C-terminal domain-containing protein</fullName>
    </recommendedName>
</protein>
<keyword evidence="2" id="KW-0134">Cell wall</keyword>
<dbReference type="PANTHER" id="PTHR47254:SF1">
    <property type="entry name" value="CELL WALL MANNOPROTEIN CIS3-RELATED"/>
    <property type="match status" value="1"/>
</dbReference>
<dbReference type="Proteomes" id="UP001447188">
    <property type="component" value="Unassembled WGS sequence"/>
</dbReference>
<name>A0ABR3GKR8_9PEZI</name>
<evidence type="ECO:0000313" key="9">
    <source>
        <dbReference type="Proteomes" id="UP001447188"/>
    </source>
</evidence>
<evidence type="ECO:0000259" key="7">
    <source>
        <dbReference type="Pfam" id="PF22799"/>
    </source>
</evidence>
<feature type="chain" id="PRO_5045045616" description="Cell wall mannoprotein PIR1-like C-terminal domain-containing protein" evidence="6">
    <location>
        <begin position="23"/>
        <end position="140"/>
    </location>
</feature>
<evidence type="ECO:0000313" key="8">
    <source>
        <dbReference type="EMBL" id="KAL0636516.1"/>
    </source>
</evidence>
<feature type="signal peptide" evidence="6">
    <location>
        <begin position="1"/>
        <end position="22"/>
    </location>
</feature>
<evidence type="ECO:0000256" key="4">
    <source>
        <dbReference type="ARBA" id="ARBA00022729"/>
    </source>
</evidence>
<dbReference type="InterPro" id="IPR051153">
    <property type="entry name" value="Yeast_CWMannoprotein_PIR"/>
</dbReference>
<dbReference type="Pfam" id="PF22799">
    <property type="entry name" value="PIR1-like_C"/>
    <property type="match status" value="1"/>
</dbReference>
<evidence type="ECO:0000256" key="1">
    <source>
        <dbReference type="ARBA" id="ARBA00004191"/>
    </source>
</evidence>
<evidence type="ECO:0000256" key="6">
    <source>
        <dbReference type="SAM" id="SignalP"/>
    </source>
</evidence>
<keyword evidence="4 6" id="KW-0732">Signal</keyword>
<keyword evidence="3" id="KW-0964">Secreted</keyword>
<evidence type="ECO:0000256" key="3">
    <source>
        <dbReference type="ARBA" id="ARBA00022525"/>
    </source>
</evidence>
<evidence type="ECO:0000256" key="5">
    <source>
        <dbReference type="ARBA" id="ARBA00038219"/>
    </source>
</evidence>
<sequence length="140" mass="14690">MKFQAFSFFLVSLISIFHHSSAVPQGVYDTITPPGAPPAGCVTTYGTLFGVMAYEGPPRMAELTRTCIAPGSLAMRLVNGVLIDSLGRIGSIVANRQFQFDGPPAQAGAIYTGGWSVCADGVLALGSSKKFYQCSSGDCE</sequence>
<reference evidence="8 9" key="1">
    <citation type="submission" date="2024-02" db="EMBL/GenBank/DDBJ databases">
        <title>Discinaceae phylogenomics.</title>
        <authorList>
            <person name="Dirks A.C."/>
            <person name="James T.Y."/>
        </authorList>
    </citation>
    <scope>NUCLEOTIDE SEQUENCE [LARGE SCALE GENOMIC DNA]</scope>
    <source>
        <strain evidence="8 9">ACD0624</strain>
    </source>
</reference>
<accession>A0ABR3GKR8</accession>
<gene>
    <name evidence="8" type="ORF">Q9L58_004468</name>
</gene>
<comment type="subcellular location">
    <subcellularLocation>
        <location evidence="1">Secreted</location>
        <location evidence="1">Cell wall</location>
    </subcellularLocation>
</comment>